<dbReference type="GO" id="GO:0030672">
    <property type="term" value="C:synaptic vesicle membrane"/>
    <property type="evidence" value="ECO:0007669"/>
    <property type="project" value="TreeGrafter"/>
</dbReference>
<dbReference type="GO" id="GO:0017075">
    <property type="term" value="F:syntaxin-1 binding"/>
    <property type="evidence" value="ECO:0007669"/>
    <property type="project" value="TreeGrafter"/>
</dbReference>
<evidence type="ECO:0000313" key="9">
    <source>
        <dbReference type="Proteomes" id="UP000663854"/>
    </source>
</evidence>
<dbReference type="EMBL" id="CAJNOT010000884">
    <property type="protein sequence ID" value="CAF1101765.1"/>
    <property type="molecule type" value="Genomic_DNA"/>
</dbReference>
<dbReference type="PANTHER" id="PTHR10480:SF12">
    <property type="entry name" value="UNC-13, ISOFORM E"/>
    <property type="match status" value="1"/>
</dbReference>
<keyword evidence="1" id="KW-0175">Coiled coil</keyword>
<dbReference type="Proteomes" id="UP000663864">
    <property type="component" value="Unassembled WGS sequence"/>
</dbReference>
<dbReference type="Pfam" id="PF00168">
    <property type="entry name" value="C2"/>
    <property type="match status" value="1"/>
</dbReference>
<keyword evidence="3" id="KW-0732">Signal</keyword>
<evidence type="ECO:0000256" key="2">
    <source>
        <dbReference type="SAM" id="MobiDB-lite"/>
    </source>
</evidence>
<dbReference type="GO" id="GO:0016081">
    <property type="term" value="P:synaptic vesicle docking"/>
    <property type="evidence" value="ECO:0007669"/>
    <property type="project" value="TreeGrafter"/>
</dbReference>
<dbReference type="InterPro" id="IPR027080">
    <property type="entry name" value="Unc-13"/>
</dbReference>
<evidence type="ECO:0000313" key="7">
    <source>
        <dbReference type="EMBL" id="CAF0998419.1"/>
    </source>
</evidence>
<evidence type="ECO:0000313" key="8">
    <source>
        <dbReference type="EMBL" id="CAF1101765.1"/>
    </source>
</evidence>
<feature type="region of interest" description="Disordered" evidence="2">
    <location>
        <begin position="275"/>
        <end position="296"/>
    </location>
</feature>
<reference evidence="5" key="1">
    <citation type="submission" date="2021-02" db="EMBL/GenBank/DDBJ databases">
        <authorList>
            <person name="Nowell W R."/>
        </authorList>
    </citation>
    <scope>NUCLEOTIDE SEQUENCE</scope>
</reference>
<dbReference type="GO" id="GO:0019992">
    <property type="term" value="F:diacylglycerol binding"/>
    <property type="evidence" value="ECO:0007669"/>
    <property type="project" value="InterPro"/>
</dbReference>
<dbReference type="InterPro" id="IPR035892">
    <property type="entry name" value="C2_domain_sf"/>
</dbReference>
<dbReference type="GO" id="GO:0005516">
    <property type="term" value="F:calmodulin binding"/>
    <property type="evidence" value="ECO:0007669"/>
    <property type="project" value="TreeGrafter"/>
</dbReference>
<evidence type="ECO:0000313" key="10">
    <source>
        <dbReference type="Proteomes" id="UP000663870"/>
    </source>
</evidence>
<dbReference type="GO" id="GO:0061789">
    <property type="term" value="P:dense core granule priming"/>
    <property type="evidence" value="ECO:0007669"/>
    <property type="project" value="TreeGrafter"/>
</dbReference>
<proteinExistence type="predicted"/>
<feature type="chain" id="PRO_5035599751" description="C2 domain-containing protein" evidence="3">
    <location>
        <begin position="19"/>
        <end position="335"/>
    </location>
</feature>
<dbReference type="GO" id="GO:0031594">
    <property type="term" value="C:neuromuscular junction"/>
    <property type="evidence" value="ECO:0007669"/>
    <property type="project" value="TreeGrafter"/>
</dbReference>
<sequence>MSSPTSSASLLLCVLVKSAKIQTSDNECYSYVVLKIDNVKSTTSVVKGQQPKWEQEFYFDVPDRSTGLLIELWERGQFRDKLLGLCHIGLDRNDNQDIINMKSDTNINVGNERWIILDSELILNRQGQVARTCNPTKHSILIRTYIELPSDLTEEESKELTEKLEILREILDKEGRQLQDVTLNEIKSLSTMHLDQQPLQYQQVTNPSHSHFSDDSDYTSDVSYPINIQANLNYPVSSISQSNIVPSTNENISSSILTKKPLAFVQPLIRDLHSVPNTSRRSNQNQIQNTNSFMEQEPLSYISQPRKLPMNKIIDLNQDEKNMKNTIYSGNNCCC</sequence>
<dbReference type="SMART" id="SM00239">
    <property type="entry name" value="C2"/>
    <property type="match status" value="1"/>
</dbReference>
<evidence type="ECO:0000256" key="3">
    <source>
        <dbReference type="SAM" id="SignalP"/>
    </source>
</evidence>
<dbReference type="Proteomes" id="UP000663870">
    <property type="component" value="Unassembled WGS sequence"/>
</dbReference>
<feature type="domain" description="C2" evidence="4">
    <location>
        <begin position="1"/>
        <end position="103"/>
    </location>
</feature>
<dbReference type="Proteomes" id="UP000663889">
    <property type="component" value="Unassembled WGS sequence"/>
</dbReference>
<evidence type="ECO:0000256" key="1">
    <source>
        <dbReference type="SAM" id="Coils"/>
    </source>
</evidence>
<dbReference type="GO" id="GO:0099525">
    <property type="term" value="P:presynaptic dense core vesicle exocytosis"/>
    <property type="evidence" value="ECO:0007669"/>
    <property type="project" value="TreeGrafter"/>
</dbReference>
<dbReference type="EMBL" id="CAJNOH010000185">
    <property type="protein sequence ID" value="CAF0933191.1"/>
    <property type="molecule type" value="Genomic_DNA"/>
</dbReference>
<dbReference type="AlphaFoldDB" id="A0A814BV73"/>
<dbReference type="Gene3D" id="2.60.40.150">
    <property type="entry name" value="C2 domain"/>
    <property type="match status" value="1"/>
</dbReference>
<evidence type="ECO:0000313" key="6">
    <source>
        <dbReference type="EMBL" id="CAF0998028.1"/>
    </source>
</evidence>
<dbReference type="Proteomes" id="UP000663854">
    <property type="component" value="Unassembled WGS sequence"/>
</dbReference>
<dbReference type="GO" id="GO:0098831">
    <property type="term" value="C:presynaptic active zone cytoplasmic component"/>
    <property type="evidence" value="ECO:0007669"/>
    <property type="project" value="TreeGrafter"/>
</dbReference>
<dbReference type="EMBL" id="CAJNOU010000440">
    <property type="protein sequence ID" value="CAF0998028.1"/>
    <property type="molecule type" value="Genomic_DNA"/>
</dbReference>
<comment type="caution">
    <text evidence="5">The sequence shown here is derived from an EMBL/GenBank/DDBJ whole genome shotgun (WGS) entry which is preliminary data.</text>
</comment>
<dbReference type="GO" id="GO:0016082">
    <property type="term" value="P:synaptic vesicle priming"/>
    <property type="evidence" value="ECO:0007669"/>
    <property type="project" value="TreeGrafter"/>
</dbReference>
<dbReference type="PROSITE" id="PS50004">
    <property type="entry name" value="C2"/>
    <property type="match status" value="1"/>
</dbReference>
<dbReference type="GO" id="GO:0042734">
    <property type="term" value="C:presynaptic membrane"/>
    <property type="evidence" value="ECO:0007669"/>
    <property type="project" value="TreeGrafter"/>
</dbReference>
<protein>
    <recommendedName>
        <fullName evidence="4">C2 domain-containing protein</fullName>
    </recommendedName>
</protein>
<accession>A0A814BV73</accession>
<evidence type="ECO:0000259" key="4">
    <source>
        <dbReference type="PROSITE" id="PS50004"/>
    </source>
</evidence>
<dbReference type="GO" id="GO:0043195">
    <property type="term" value="C:terminal bouton"/>
    <property type="evidence" value="ECO:0007669"/>
    <property type="project" value="TreeGrafter"/>
</dbReference>
<keyword evidence="10" id="KW-1185">Reference proteome</keyword>
<dbReference type="PANTHER" id="PTHR10480">
    <property type="entry name" value="PROTEIN UNC-13 HOMOLOG"/>
    <property type="match status" value="1"/>
</dbReference>
<gene>
    <name evidence="7" type="ORF">JXQ802_LOCUS14044</name>
    <name evidence="5" type="ORF">PYM288_LOCUS11167</name>
    <name evidence="6" type="ORF">SEV965_LOCUS10633</name>
    <name evidence="8" type="ORF">ZHD862_LOCUS17637</name>
</gene>
<feature type="compositionally biased region" description="Polar residues" evidence="2">
    <location>
        <begin position="275"/>
        <end position="294"/>
    </location>
</feature>
<organism evidence="5 9">
    <name type="scientific">Rotaria sordida</name>
    <dbReference type="NCBI Taxonomy" id="392033"/>
    <lineage>
        <taxon>Eukaryota</taxon>
        <taxon>Metazoa</taxon>
        <taxon>Spiralia</taxon>
        <taxon>Gnathifera</taxon>
        <taxon>Rotifera</taxon>
        <taxon>Eurotatoria</taxon>
        <taxon>Bdelloidea</taxon>
        <taxon>Philodinida</taxon>
        <taxon>Philodinidae</taxon>
        <taxon>Rotaria</taxon>
    </lineage>
</organism>
<name>A0A814BV73_9BILA</name>
<evidence type="ECO:0000313" key="5">
    <source>
        <dbReference type="EMBL" id="CAF0933191.1"/>
    </source>
</evidence>
<feature type="coiled-coil region" evidence="1">
    <location>
        <begin position="150"/>
        <end position="177"/>
    </location>
</feature>
<dbReference type="GO" id="GO:0035249">
    <property type="term" value="P:synaptic transmission, glutamatergic"/>
    <property type="evidence" value="ECO:0007669"/>
    <property type="project" value="TreeGrafter"/>
</dbReference>
<dbReference type="EMBL" id="CAJNOL010000310">
    <property type="protein sequence ID" value="CAF0998419.1"/>
    <property type="molecule type" value="Genomic_DNA"/>
</dbReference>
<dbReference type="InterPro" id="IPR000008">
    <property type="entry name" value="C2_dom"/>
</dbReference>
<feature type="signal peptide" evidence="3">
    <location>
        <begin position="1"/>
        <end position="18"/>
    </location>
</feature>
<dbReference type="SUPFAM" id="SSF49562">
    <property type="entry name" value="C2 domain (Calcium/lipid-binding domain, CaLB)"/>
    <property type="match status" value="1"/>
</dbReference>